<dbReference type="Proteomes" id="UP001497535">
    <property type="component" value="Unassembled WGS sequence"/>
</dbReference>
<comment type="caution">
    <text evidence="1">The sequence shown here is derived from an EMBL/GenBank/DDBJ whole genome shotgun (WGS) entry which is preliminary data.</text>
</comment>
<dbReference type="EMBL" id="CAVMJV010000066">
    <property type="protein sequence ID" value="CAK5087521.1"/>
    <property type="molecule type" value="Genomic_DNA"/>
</dbReference>
<gene>
    <name evidence="1" type="ORF">MENTE1834_LOCUS35116</name>
</gene>
<protein>
    <submittedName>
        <fullName evidence="1">Uncharacterized protein</fullName>
    </submittedName>
</protein>
<accession>A0ACB1A903</accession>
<keyword evidence="2" id="KW-1185">Reference proteome</keyword>
<sequence length="72" mass="8106">MSTKTTIFFIFAICLLVNQVSSEMPTLKKCCAANLSDACKCISANYDPDYKQQCTKDEKTVKSYVKKACKKH</sequence>
<name>A0ACB1A903_MELEN</name>
<reference evidence="1" key="1">
    <citation type="submission" date="2023-11" db="EMBL/GenBank/DDBJ databases">
        <authorList>
            <person name="Poullet M."/>
        </authorList>
    </citation>
    <scope>NUCLEOTIDE SEQUENCE</scope>
    <source>
        <strain evidence="1">E1834</strain>
    </source>
</reference>
<evidence type="ECO:0000313" key="1">
    <source>
        <dbReference type="EMBL" id="CAK5087521.1"/>
    </source>
</evidence>
<evidence type="ECO:0000313" key="2">
    <source>
        <dbReference type="Proteomes" id="UP001497535"/>
    </source>
</evidence>
<organism evidence="1 2">
    <name type="scientific">Meloidogyne enterolobii</name>
    <name type="common">Root-knot nematode worm</name>
    <name type="synonym">Meloidogyne mayaguensis</name>
    <dbReference type="NCBI Taxonomy" id="390850"/>
    <lineage>
        <taxon>Eukaryota</taxon>
        <taxon>Metazoa</taxon>
        <taxon>Ecdysozoa</taxon>
        <taxon>Nematoda</taxon>
        <taxon>Chromadorea</taxon>
        <taxon>Rhabditida</taxon>
        <taxon>Tylenchina</taxon>
        <taxon>Tylenchomorpha</taxon>
        <taxon>Tylenchoidea</taxon>
        <taxon>Meloidogynidae</taxon>
        <taxon>Meloidogyninae</taxon>
        <taxon>Meloidogyne</taxon>
    </lineage>
</organism>
<proteinExistence type="predicted"/>